<evidence type="ECO:0000313" key="2">
    <source>
        <dbReference type="EMBL" id="THV02042.1"/>
    </source>
</evidence>
<accession>A0A4S8MHN4</accession>
<feature type="compositionally biased region" description="Acidic residues" evidence="1">
    <location>
        <begin position="167"/>
        <end position="176"/>
    </location>
</feature>
<reference evidence="2 3" key="1">
    <citation type="journal article" date="2019" name="Nat. Ecol. Evol.">
        <title>Megaphylogeny resolves global patterns of mushroom evolution.</title>
        <authorList>
            <person name="Varga T."/>
            <person name="Krizsan K."/>
            <person name="Foldi C."/>
            <person name="Dima B."/>
            <person name="Sanchez-Garcia M."/>
            <person name="Sanchez-Ramirez S."/>
            <person name="Szollosi G.J."/>
            <person name="Szarkandi J.G."/>
            <person name="Papp V."/>
            <person name="Albert L."/>
            <person name="Andreopoulos W."/>
            <person name="Angelini C."/>
            <person name="Antonin V."/>
            <person name="Barry K.W."/>
            <person name="Bougher N.L."/>
            <person name="Buchanan P."/>
            <person name="Buyck B."/>
            <person name="Bense V."/>
            <person name="Catcheside P."/>
            <person name="Chovatia M."/>
            <person name="Cooper J."/>
            <person name="Damon W."/>
            <person name="Desjardin D."/>
            <person name="Finy P."/>
            <person name="Geml J."/>
            <person name="Haridas S."/>
            <person name="Hughes K."/>
            <person name="Justo A."/>
            <person name="Karasinski D."/>
            <person name="Kautmanova I."/>
            <person name="Kiss B."/>
            <person name="Kocsube S."/>
            <person name="Kotiranta H."/>
            <person name="LaButti K.M."/>
            <person name="Lechner B.E."/>
            <person name="Liimatainen K."/>
            <person name="Lipzen A."/>
            <person name="Lukacs Z."/>
            <person name="Mihaltcheva S."/>
            <person name="Morgado L.N."/>
            <person name="Niskanen T."/>
            <person name="Noordeloos M.E."/>
            <person name="Ohm R.A."/>
            <person name="Ortiz-Santana B."/>
            <person name="Ovrebo C."/>
            <person name="Racz N."/>
            <person name="Riley R."/>
            <person name="Savchenko A."/>
            <person name="Shiryaev A."/>
            <person name="Soop K."/>
            <person name="Spirin V."/>
            <person name="Szebenyi C."/>
            <person name="Tomsovsky M."/>
            <person name="Tulloss R.E."/>
            <person name="Uehling J."/>
            <person name="Grigoriev I.V."/>
            <person name="Vagvolgyi C."/>
            <person name="Papp T."/>
            <person name="Martin F.M."/>
            <person name="Miettinen O."/>
            <person name="Hibbett D.S."/>
            <person name="Nagy L.G."/>
        </authorList>
    </citation>
    <scope>NUCLEOTIDE SEQUENCE [LARGE SCALE GENOMIC DNA]</scope>
    <source>
        <strain evidence="2 3">CBS 962.96</strain>
    </source>
</reference>
<name>A0A4S8MHN4_DENBC</name>
<feature type="region of interest" description="Disordered" evidence="1">
    <location>
        <begin position="143"/>
        <end position="209"/>
    </location>
</feature>
<keyword evidence="3" id="KW-1185">Reference proteome</keyword>
<evidence type="ECO:0000256" key="1">
    <source>
        <dbReference type="SAM" id="MobiDB-lite"/>
    </source>
</evidence>
<dbReference type="Proteomes" id="UP000297245">
    <property type="component" value="Unassembled WGS sequence"/>
</dbReference>
<protein>
    <submittedName>
        <fullName evidence="2">Uncharacterized protein</fullName>
    </submittedName>
</protein>
<gene>
    <name evidence="2" type="ORF">K435DRAFT_853158</name>
</gene>
<proteinExistence type="predicted"/>
<dbReference type="OrthoDB" id="2943792at2759"/>
<organism evidence="2 3">
    <name type="scientific">Dendrothele bispora (strain CBS 962.96)</name>
    <dbReference type="NCBI Taxonomy" id="1314807"/>
    <lineage>
        <taxon>Eukaryota</taxon>
        <taxon>Fungi</taxon>
        <taxon>Dikarya</taxon>
        <taxon>Basidiomycota</taxon>
        <taxon>Agaricomycotina</taxon>
        <taxon>Agaricomycetes</taxon>
        <taxon>Agaricomycetidae</taxon>
        <taxon>Agaricales</taxon>
        <taxon>Agaricales incertae sedis</taxon>
        <taxon>Dendrothele</taxon>
    </lineage>
</organism>
<dbReference type="AlphaFoldDB" id="A0A4S8MHN4"/>
<dbReference type="EMBL" id="ML179081">
    <property type="protein sequence ID" value="THV02042.1"/>
    <property type="molecule type" value="Genomic_DNA"/>
</dbReference>
<sequence>MPAQSVHQPFAVHVEDAHPQVRVGRRNRGRSMLMTTMEFRTAASSAMQVRAENASGLRISITGPKPGEDEFEEKPSFEATASCRPVYNTRTAITVTHRDVNLALIKRTNPVRFVTVAPIPENEVPPLPPVPGTEVEATSCITHRDEGNPERPSLDDIPPRPSCPEPTGDDDDDDTFPELFLKRQRPFSNISNNPSRPSPSASLSCPSNESFDAPSEYSLTYSHTESLSSKSGPLTSLTRSLKLKMSERISGSTASLSRSAAASSTVSLTASVKSSKGKNGVRKLFSVLGKGKGKSREGVDLLGENKTQALNEAAYEGKGAKRAREDDENLLPNLEQDSKENREIKGRRIKRKLAAF</sequence>
<feature type="compositionally biased region" description="Low complexity" evidence="1">
    <location>
        <begin position="186"/>
        <end position="209"/>
    </location>
</feature>
<evidence type="ECO:0000313" key="3">
    <source>
        <dbReference type="Proteomes" id="UP000297245"/>
    </source>
</evidence>
<feature type="compositionally biased region" description="Basic and acidic residues" evidence="1">
    <location>
        <begin position="143"/>
        <end position="158"/>
    </location>
</feature>